<accession>A0A8S5T6G0</accession>
<evidence type="ECO:0000256" key="1">
    <source>
        <dbReference type="SAM" id="MobiDB-lite"/>
    </source>
</evidence>
<feature type="compositionally biased region" description="Basic and acidic residues" evidence="1">
    <location>
        <begin position="151"/>
        <end position="174"/>
    </location>
</feature>
<reference evidence="2" key="1">
    <citation type="journal article" date="2021" name="Proc. Natl. Acad. Sci. U.S.A.">
        <title>A Catalog of Tens of Thousands of Viruses from Human Metagenomes Reveals Hidden Associations with Chronic Diseases.</title>
        <authorList>
            <person name="Tisza M.J."/>
            <person name="Buck C.B."/>
        </authorList>
    </citation>
    <scope>NUCLEOTIDE SEQUENCE</scope>
    <source>
        <strain evidence="2">CtGpg14</strain>
    </source>
</reference>
<dbReference type="EMBL" id="BK032756">
    <property type="protein sequence ID" value="DAF58567.1"/>
    <property type="molecule type" value="Genomic_DNA"/>
</dbReference>
<protein>
    <submittedName>
        <fullName evidence="2">Uncharacterized protein</fullName>
    </submittedName>
</protein>
<evidence type="ECO:0000313" key="2">
    <source>
        <dbReference type="EMBL" id="DAF58567.1"/>
    </source>
</evidence>
<proteinExistence type="predicted"/>
<sequence>MLEIVTEEIYDETTSMILPGKVYHFEHSLLAISQWEMVFKKPFPFLNGLQVEPIEVLAYVQLMNLDKTGFDIDNLSESNIKEIIEYINSKPTATTISSSGEGGRRILTSEVIYAYMANAQVPYSCETWNIHRLLVLLGVIGELNAPKKKRSKEETARMYKDLNAKRRAEMGTTG</sequence>
<feature type="region of interest" description="Disordered" evidence="1">
    <location>
        <begin position="150"/>
        <end position="174"/>
    </location>
</feature>
<organism evidence="2">
    <name type="scientific">Siphoviridae sp. ctGpg14</name>
    <dbReference type="NCBI Taxonomy" id="2827824"/>
    <lineage>
        <taxon>Viruses</taxon>
        <taxon>Duplodnaviria</taxon>
        <taxon>Heunggongvirae</taxon>
        <taxon>Uroviricota</taxon>
        <taxon>Caudoviricetes</taxon>
    </lineage>
</organism>
<name>A0A8S5T6G0_9CAUD</name>